<proteinExistence type="inferred from homology"/>
<comment type="similarity">
    <text evidence="1 3">Belongs to the UDP-glycosyltransferase family.</text>
</comment>
<evidence type="ECO:0000256" key="3">
    <source>
        <dbReference type="RuleBase" id="RU003718"/>
    </source>
</evidence>
<dbReference type="InterPro" id="IPR035595">
    <property type="entry name" value="UDP_glycos_trans_CS"/>
</dbReference>
<sequence length="480" mass="53779">MAVHVLLVPWPSQGHLTPILQLGQLLASKPCFIITLALSARSSARMKAASSSLLPHRPNFKTRILRDGLNPDPSFTPSMDDVVASLPVLQQSLGELLKELMASSHPVTCLISSTFSYWTKSIAHAFDIPRIELWSSPAYVYSICFFHHHLVSHGLVPLKGQPHETWITCIPGLPPIRATEFTKESLPTEEEVQADPERLPRLLKRLKDTYGSAKDQYRILINSIYELESQSFASLHEEHVHACAVGPLFLLSMKANEAGQSLAQPRTIFYKEDYSCMQWLASRAPASTLYVAFGSEARMEKQDITELAFGLESSGHDFLWVIRPGSIVGDLSAADNLPEGFKERTAAKGLIVKWAPQMEVLSHPAIWGFLSHCGWNSTLEALWMGIPILGWPQRADQGVSQFFIRDVWKVGTAIEKNENGKVTRMAVKRAVQFLMDPEKSSHVREKVKEVKKLMDRNTSSTNLEQFIQDLYILANEKHGM</sequence>
<name>A0A8T2RV68_CERRI</name>
<accession>A0A8T2RV68</accession>
<dbReference type="OrthoDB" id="5835829at2759"/>
<evidence type="ECO:0000256" key="1">
    <source>
        <dbReference type="ARBA" id="ARBA00009995"/>
    </source>
</evidence>
<reference evidence="5" key="1">
    <citation type="submission" date="2021-08" db="EMBL/GenBank/DDBJ databases">
        <title>WGS assembly of Ceratopteris richardii.</title>
        <authorList>
            <person name="Marchant D.B."/>
            <person name="Chen G."/>
            <person name="Jenkins J."/>
            <person name="Shu S."/>
            <person name="Leebens-Mack J."/>
            <person name="Grimwood J."/>
            <person name="Schmutz J."/>
            <person name="Soltis P."/>
            <person name="Soltis D."/>
            <person name="Chen Z.-H."/>
        </authorList>
    </citation>
    <scope>NUCLEOTIDE SEQUENCE</scope>
    <source>
        <strain evidence="5">Whitten #5841</strain>
        <tissue evidence="5">Leaf</tissue>
    </source>
</reference>
<dbReference type="EC" id="2.4.1.-" evidence="4"/>
<dbReference type="GO" id="GO:0080044">
    <property type="term" value="F:quercetin 7-O-glucosyltransferase activity"/>
    <property type="evidence" value="ECO:0007669"/>
    <property type="project" value="TreeGrafter"/>
</dbReference>
<dbReference type="PROSITE" id="PS00375">
    <property type="entry name" value="UDPGT"/>
    <property type="match status" value="1"/>
</dbReference>
<protein>
    <recommendedName>
        <fullName evidence="4">Glycosyltransferase</fullName>
        <ecNumber evidence="4">2.4.1.-</ecNumber>
    </recommendedName>
</protein>
<comment type="caution">
    <text evidence="5">The sequence shown here is derived from an EMBL/GenBank/DDBJ whole genome shotgun (WGS) entry which is preliminary data.</text>
</comment>
<evidence type="ECO:0000313" key="6">
    <source>
        <dbReference type="Proteomes" id="UP000825935"/>
    </source>
</evidence>
<evidence type="ECO:0000256" key="4">
    <source>
        <dbReference type="RuleBase" id="RU362057"/>
    </source>
</evidence>
<keyword evidence="6" id="KW-1185">Reference proteome</keyword>
<dbReference type="GO" id="GO:0080043">
    <property type="term" value="F:quercetin 3-O-glucosyltransferase activity"/>
    <property type="evidence" value="ECO:0007669"/>
    <property type="project" value="TreeGrafter"/>
</dbReference>
<dbReference type="InterPro" id="IPR002213">
    <property type="entry name" value="UDP_glucos_trans"/>
</dbReference>
<dbReference type="Gene3D" id="3.40.50.2000">
    <property type="entry name" value="Glycogen Phosphorylase B"/>
    <property type="match status" value="2"/>
</dbReference>
<dbReference type="Pfam" id="PF00201">
    <property type="entry name" value="UDPGT"/>
    <property type="match status" value="1"/>
</dbReference>
<dbReference type="OMA" id="GFHITIT"/>
<dbReference type="CDD" id="cd03784">
    <property type="entry name" value="GT1_Gtf-like"/>
    <property type="match status" value="1"/>
</dbReference>
<dbReference type="EMBL" id="CM035429">
    <property type="protein sequence ID" value="KAH7300292.1"/>
    <property type="molecule type" value="Genomic_DNA"/>
</dbReference>
<gene>
    <name evidence="5" type="ORF">KP509_24G054700</name>
</gene>
<dbReference type="SUPFAM" id="SSF53756">
    <property type="entry name" value="UDP-Glycosyltransferase/glycogen phosphorylase"/>
    <property type="match status" value="1"/>
</dbReference>
<evidence type="ECO:0000256" key="2">
    <source>
        <dbReference type="ARBA" id="ARBA00022679"/>
    </source>
</evidence>
<keyword evidence="3" id="KW-0328">Glycosyltransferase</keyword>
<keyword evidence="2 3" id="KW-0808">Transferase</keyword>
<dbReference type="PANTHER" id="PTHR11926:SF774">
    <property type="entry name" value="UDP-GLYCOSYLTRANSFERASE 85A1-RELATED"/>
    <property type="match status" value="1"/>
</dbReference>
<dbReference type="Proteomes" id="UP000825935">
    <property type="component" value="Chromosome 24"/>
</dbReference>
<organism evidence="5 6">
    <name type="scientific">Ceratopteris richardii</name>
    <name type="common">Triangle waterfern</name>
    <dbReference type="NCBI Taxonomy" id="49495"/>
    <lineage>
        <taxon>Eukaryota</taxon>
        <taxon>Viridiplantae</taxon>
        <taxon>Streptophyta</taxon>
        <taxon>Embryophyta</taxon>
        <taxon>Tracheophyta</taxon>
        <taxon>Polypodiopsida</taxon>
        <taxon>Polypodiidae</taxon>
        <taxon>Polypodiales</taxon>
        <taxon>Pteridineae</taxon>
        <taxon>Pteridaceae</taxon>
        <taxon>Parkerioideae</taxon>
        <taxon>Ceratopteris</taxon>
    </lineage>
</organism>
<dbReference type="FunFam" id="3.40.50.2000:FF:000056">
    <property type="entry name" value="Glycosyltransferase"/>
    <property type="match status" value="1"/>
</dbReference>
<evidence type="ECO:0000313" key="5">
    <source>
        <dbReference type="EMBL" id="KAH7300292.1"/>
    </source>
</evidence>
<dbReference type="AlphaFoldDB" id="A0A8T2RV68"/>
<dbReference type="PANTHER" id="PTHR11926">
    <property type="entry name" value="GLUCOSYL/GLUCURONOSYL TRANSFERASES"/>
    <property type="match status" value="1"/>
</dbReference>